<evidence type="ECO:0000259" key="8">
    <source>
        <dbReference type="PROSITE" id="PS51829"/>
    </source>
</evidence>
<dbReference type="Gene3D" id="3.30.70.80">
    <property type="entry name" value="Peptidase S8 propeptide/proteinase inhibitor I9"/>
    <property type="match status" value="1"/>
</dbReference>
<evidence type="ECO:0000256" key="5">
    <source>
        <dbReference type="PROSITE-ProRule" id="PRU01240"/>
    </source>
</evidence>
<dbReference type="Pfam" id="PF01483">
    <property type="entry name" value="P_proprotein"/>
    <property type="match status" value="1"/>
</dbReference>
<dbReference type="InterPro" id="IPR002884">
    <property type="entry name" value="P_dom"/>
</dbReference>
<accession>A0ABW3R4E7</accession>
<proteinExistence type="inferred from homology"/>
<keyword evidence="10" id="KW-1185">Reference proteome</keyword>
<reference evidence="10" key="1">
    <citation type="journal article" date="2019" name="Int. J. Syst. Evol. Microbiol.">
        <title>The Global Catalogue of Microorganisms (GCM) 10K type strain sequencing project: providing services to taxonomists for standard genome sequencing and annotation.</title>
        <authorList>
            <consortium name="The Broad Institute Genomics Platform"/>
            <consortium name="The Broad Institute Genome Sequencing Center for Infectious Disease"/>
            <person name="Wu L."/>
            <person name="Ma J."/>
        </authorList>
    </citation>
    <scope>NUCLEOTIDE SEQUENCE [LARGE SCALE GENOMIC DNA]</scope>
    <source>
        <strain evidence="10">CCUG 60214</strain>
    </source>
</reference>
<comment type="caution">
    <text evidence="9">The sequence shown here is derived from an EMBL/GenBank/DDBJ whole genome shotgun (WGS) entry which is preliminary data.</text>
</comment>
<dbReference type="EMBL" id="JBHTLK010000299">
    <property type="protein sequence ID" value="MFD1151936.1"/>
    <property type="molecule type" value="Genomic_DNA"/>
</dbReference>
<dbReference type="SUPFAM" id="SSF49785">
    <property type="entry name" value="Galactose-binding domain-like"/>
    <property type="match status" value="1"/>
</dbReference>
<dbReference type="InterPro" id="IPR037045">
    <property type="entry name" value="S8pro/Inhibitor_I9_sf"/>
</dbReference>
<feature type="domain" description="P/Homo B" evidence="8">
    <location>
        <begin position="388"/>
        <end position="509"/>
    </location>
</feature>
<dbReference type="PROSITE" id="PS00136">
    <property type="entry name" value="SUBTILASE_ASP"/>
    <property type="match status" value="1"/>
</dbReference>
<dbReference type="InterPro" id="IPR023827">
    <property type="entry name" value="Peptidase_S8_Asp-AS"/>
</dbReference>
<evidence type="ECO:0000313" key="9">
    <source>
        <dbReference type="EMBL" id="MFD1151936.1"/>
    </source>
</evidence>
<dbReference type="Proteomes" id="UP001597168">
    <property type="component" value="Unassembled WGS sequence"/>
</dbReference>
<evidence type="ECO:0000256" key="6">
    <source>
        <dbReference type="RuleBase" id="RU003355"/>
    </source>
</evidence>
<evidence type="ECO:0000256" key="3">
    <source>
        <dbReference type="ARBA" id="ARBA00022801"/>
    </source>
</evidence>
<evidence type="ECO:0000313" key="10">
    <source>
        <dbReference type="Proteomes" id="UP001597168"/>
    </source>
</evidence>
<sequence length="509" mass="51985">MAHRLPAVAVITALAALGLAPPAHAQADFVPAGTPVAGSFLVSLKETVRAADIASHALTGKYGGRVKTVFTAAMHGFLVKDLTDAQARRLAADPAVRRVYQDGTARVADTQVNATYGIDRVDQRSLPLDTRYTYNTTASNVTTYVLDTGIRKTHTEFEGRASDGYDFVDEDPTAQDCNGHGTHVSGTIGGKTWGIAKKTKLVAVRILGCGGSAPDSDGVEGIEWIVRNAVKPAVVNGSFTFDTPGIGDEAITRLNQAGVTFVVAAGNSSADACGTGPARNTTVIAVGATDHNDNRASFSNYGSCVDIFAPGNNITSASHTADTGQANLSGTSMASPHVAGGAALYLAGNPSATPAQVAKALTDSATPNLVRNPGAGSPNRLLYTASFGGGQPPVCAGGSTTDDVAIPDAGAAVTSSVVVANCDGAGSASTAVKVDIVHSYSADLAVDLVGPSGAVFSLRRPGGVGSADGIHETFTVNTSSETKNGTWKLQVKDVYTYDTGHIDGWSVTF</sequence>
<evidence type="ECO:0000256" key="2">
    <source>
        <dbReference type="ARBA" id="ARBA00022670"/>
    </source>
</evidence>
<dbReference type="InterPro" id="IPR050131">
    <property type="entry name" value="Peptidase_S8_subtilisin-like"/>
</dbReference>
<dbReference type="PRINTS" id="PR00723">
    <property type="entry name" value="SUBTILISIN"/>
</dbReference>
<dbReference type="PROSITE" id="PS51892">
    <property type="entry name" value="SUBTILASE"/>
    <property type="match status" value="1"/>
</dbReference>
<dbReference type="InterPro" id="IPR008979">
    <property type="entry name" value="Galactose-bd-like_sf"/>
</dbReference>
<keyword evidence="2 5" id="KW-0645">Protease</keyword>
<dbReference type="InterPro" id="IPR036852">
    <property type="entry name" value="Peptidase_S8/S53_dom_sf"/>
</dbReference>
<keyword evidence="4 5" id="KW-0720">Serine protease</keyword>
<name>A0ABW3R4E7_9PSEU</name>
<dbReference type="Gene3D" id="3.40.50.200">
    <property type="entry name" value="Peptidase S8/S53 domain"/>
    <property type="match status" value="1"/>
</dbReference>
<feature type="active site" description="Charge relay system" evidence="5">
    <location>
        <position position="180"/>
    </location>
</feature>
<dbReference type="PROSITE" id="PS51829">
    <property type="entry name" value="P_HOMO_B"/>
    <property type="match status" value="1"/>
</dbReference>
<dbReference type="Gene3D" id="2.60.120.260">
    <property type="entry name" value="Galactose-binding domain-like"/>
    <property type="match status" value="1"/>
</dbReference>
<comment type="similarity">
    <text evidence="1 5 6">Belongs to the peptidase S8 family.</text>
</comment>
<dbReference type="CDD" id="cd04077">
    <property type="entry name" value="Peptidases_S8_PCSK9_ProteinaseK_like"/>
    <property type="match status" value="1"/>
</dbReference>
<dbReference type="InterPro" id="IPR000209">
    <property type="entry name" value="Peptidase_S8/S53_dom"/>
</dbReference>
<dbReference type="InterPro" id="IPR023828">
    <property type="entry name" value="Peptidase_S8_Ser-AS"/>
</dbReference>
<dbReference type="PANTHER" id="PTHR43806:SF11">
    <property type="entry name" value="CEREVISIN-RELATED"/>
    <property type="match status" value="1"/>
</dbReference>
<evidence type="ECO:0000256" key="4">
    <source>
        <dbReference type="ARBA" id="ARBA00022825"/>
    </source>
</evidence>
<protein>
    <submittedName>
        <fullName evidence="9">S8 family serine peptidase</fullName>
    </submittedName>
</protein>
<evidence type="ECO:0000256" key="1">
    <source>
        <dbReference type="ARBA" id="ARBA00011073"/>
    </source>
</evidence>
<feature type="active site" description="Charge relay system" evidence="5">
    <location>
        <position position="147"/>
    </location>
</feature>
<organism evidence="9 10">
    <name type="scientific">Saccharothrix hoggarensis</name>
    <dbReference type="NCBI Taxonomy" id="913853"/>
    <lineage>
        <taxon>Bacteria</taxon>
        <taxon>Bacillati</taxon>
        <taxon>Actinomycetota</taxon>
        <taxon>Actinomycetes</taxon>
        <taxon>Pseudonocardiales</taxon>
        <taxon>Pseudonocardiaceae</taxon>
        <taxon>Saccharothrix</taxon>
    </lineage>
</organism>
<dbReference type="PANTHER" id="PTHR43806">
    <property type="entry name" value="PEPTIDASE S8"/>
    <property type="match status" value="1"/>
</dbReference>
<dbReference type="SUPFAM" id="SSF54897">
    <property type="entry name" value="Protease propeptides/inhibitors"/>
    <property type="match status" value="1"/>
</dbReference>
<gene>
    <name evidence="9" type="ORF">ACFQ3T_32765</name>
</gene>
<keyword evidence="3 5" id="KW-0378">Hydrolase</keyword>
<dbReference type="PROSITE" id="PS00138">
    <property type="entry name" value="SUBTILASE_SER"/>
    <property type="match status" value="1"/>
</dbReference>
<keyword evidence="7" id="KW-0732">Signal</keyword>
<feature type="chain" id="PRO_5045693680" evidence="7">
    <location>
        <begin position="26"/>
        <end position="509"/>
    </location>
</feature>
<dbReference type="RefSeq" id="WP_380729377.1">
    <property type="nucleotide sequence ID" value="NZ_JBHTLK010000299.1"/>
</dbReference>
<dbReference type="InterPro" id="IPR022398">
    <property type="entry name" value="Peptidase_S8_His-AS"/>
</dbReference>
<feature type="active site" description="Charge relay system" evidence="5">
    <location>
        <position position="332"/>
    </location>
</feature>
<dbReference type="InterPro" id="IPR015500">
    <property type="entry name" value="Peptidase_S8_subtilisin-rel"/>
</dbReference>
<dbReference type="PROSITE" id="PS00137">
    <property type="entry name" value="SUBTILASE_HIS"/>
    <property type="match status" value="1"/>
</dbReference>
<dbReference type="InterPro" id="IPR034193">
    <property type="entry name" value="PCSK9_ProteinaseK-like"/>
</dbReference>
<feature type="signal peptide" evidence="7">
    <location>
        <begin position="1"/>
        <end position="25"/>
    </location>
</feature>
<evidence type="ECO:0000256" key="7">
    <source>
        <dbReference type="SAM" id="SignalP"/>
    </source>
</evidence>
<dbReference type="SUPFAM" id="SSF52743">
    <property type="entry name" value="Subtilisin-like"/>
    <property type="match status" value="1"/>
</dbReference>
<dbReference type="Pfam" id="PF00082">
    <property type="entry name" value="Peptidase_S8"/>
    <property type="match status" value="1"/>
</dbReference>